<organism evidence="2 3">
    <name type="scientific">Portunus trituberculatus</name>
    <name type="common">Swimming crab</name>
    <name type="synonym">Neptunus trituberculatus</name>
    <dbReference type="NCBI Taxonomy" id="210409"/>
    <lineage>
        <taxon>Eukaryota</taxon>
        <taxon>Metazoa</taxon>
        <taxon>Ecdysozoa</taxon>
        <taxon>Arthropoda</taxon>
        <taxon>Crustacea</taxon>
        <taxon>Multicrustacea</taxon>
        <taxon>Malacostraca</taxon>
        <taxon>Eumalacostraca</taxon>
        <taxon>Eucarida</taxon>
        <taxon>Decapoda</taxon>
        <taxon>Pleocyemata</taxon>
        <taxon>Brachyura</taxon>
        <taxon>Eubrachyura</taxon>
        <taxon>Portunoidea</taxon>
        <taxon>Portunidae</taxon>
        <taxon>Portuninae</taxon>
        <taxon>Portunus</taxon>
    </lineage>
</organism>
<protein>
    <submittedName>
        <fullName evidence="2">Uncharacterized protein</fullName>
    </submittedName>
</protein>
<evidence type="ECO:0000313" key="2">
    <source>
        <dbReference type="EMBL" id="MPC47375.1"/>
    </source>
</evidence>
<name>A0A5B7FPG7_PORTR</name>
<accession>A0A5B7FPG7</accession>
<keyword evidence="3" id="KW-1185">Reference proteome</keyword>
<proteinExistence type="predicted"/>
<evidence type="ECO:0000313" key="3">
    <source>
        <dbReference type="Proteomes" id="UP000324222"/>
    </source>
</evidence>
<dbReference type="Proteomes" id="UP000324222">
    <property type="component" value="Unassembled WGS sequence"/>
</dbReference>
<evidence type="ECO:0000256" key="1">
    <source>
        <dbReference type="SAM" id="Phobius"/>
    </source>
</evidence>
<keyword evidence="1" id="KW-0812">Transmembrane</keyword>
<gene>
    <name evidence="2" type="ORF">E2C01_041119</name>
</gene>
<keyword evidence="1" id="KW-1133">Transmembrane helix</keyword>
<feature type="transmembrane region" description="Helical" evidence="1">
    <location>
        <begin position="12"/>
        <end position="32"/>
    </location>
</feature>
<dbReference type="EMBL" id="VSRR010007705">
    <property type="protein sequence ID" value="MPC47375.1"/>
    <property type="molecule type" value="Genomic_DNA"/>
</dbReference>
<sequence>MMEVVRLPAGSPYQLLSCLLSLPVSLGMYYYLRRHRRRCRLPTIHARRQQGRASRCLLFPCGVKALLHLMLAVKAARGGSHVTPLLVYKSQCNNLWFGWKTLWTHCTTAAGRRGDKRPPQHSFVNIYPAVR</sequence>
<keyword evidence="1" id="KW-0472">Membrane</keyword>
<comment type="caution">
    <text evidence="2">The sequence shown here is derived from an EMBL/GenBank/DDBJ whole genome shotgun (WGS) entry which is preliminary data.</text>
</comment>
<dbReference type="AlphaFoldDB" id="A0A5B7FPG7"/>
<reference evidence="2 3" key="1">
    <citation type="submission" date="2019-05" db="EMBL/GenBank/DDBJ databases">
        <title>Another draft genome of Portunus trituberculatus and its Hox gene families provides insights of decapod evolution.</title>
        <authorList>
            <person name="Jeong J.-H."/>
            <person name="Song I."/>
            <person name="Kim S."/>
            <person name="Choi T."/>
            <person name="Kim D."/>
            <person name="Ryu S."/>
            <person name="Kim W."/>
        </authorList>
    </citation>
    <scope>NUCLEOTIDE SEQUENCE [LARGE SCALE GENOMIC DNA]</scope>
    <source>
        <tissue evidence="2">Muscle</tissue>
    </source>
</reference>